<dbReference type="GO" id="GO:0046328">
    <property type="term" value="P:regulation of JNK cascade"/>
    <property type="evidence" value="ECO:0007669"/>
    <property type="project" value="InterPro"/>
</dbReference>
<dbReference type="SUPFAM" id="SSF50044">
    <property type="entry name" value="SH3-domain"/>
    <property type="match status" value="1"/>
</dbReference>
<dbReference type="GO" id="GO:0016301">
    <property type="term" value="F:kinase activity"/>
    <property type="evidence" value="ECO:0007669"/>
    <property type="project" value="UniProtKB-KW"/>
</dbReference>
<keyword evidence="3 6" id="KW-0728">SH3 domain</keyword>
<evidence type="ECO:0000313" key="10">
    <source>
        <dbReference type="EMBL" id="RXM30708.1"/>
    </source>
</evidence>
<feature type="region of interest" description="Disordered" evidence="7">
    <location>
        <begin position="876"/>
        <end position="895"/>
    </location>
</feature>
<evidence type="ECO:0000259" key="8">
    <source>
        <dbReference type="PROSITE" id="PS01179"/>
    </source>
</evidence>
<dbReference type="PROSITE" id="PS01179">
    <property type="entry name" value="PID"/>
    <property type="match status" value="1"/>
</dbReference>
<dbReference type="Pfam" id="PF14604">
    <property type="entry name" value="SH3_9"/>
    <property type="match status" value="1"/>
</dbReference>
<feature type="domain" description="SH3" evidence="9">
    <location>
        <begin position="1775"/>
        <end position="1836"/>
    </location>
</feature>
<evidence type="ECO:0000256" key="1">
    <source>
        <dbReference type="ARBA" id="ARBA00004496"/>
    </source>
</evidence>
<feature type="compositionally biased region" description="Low complexity" evidence="7">
    <location>
        <begin position="670"/>
        <end position="679"/>
    </location>
</feature>
<feature type="region of interest" description="Disordered" evidence="7">
    <location>
        <begin position="571"/>
        <end position="643"/>
    </location>
</feature>
<evidence type="ECO:0000256" key="6">
    <source>
        <dbReference type="PROSITE-ProRule" id="PRU00192"/>
    </source>
</evidence>
<feature type="compositionally biased region" description="Low complexity" evidence="7">
    <location>
        <begin position="1126"/>
        <end position="1140"/>
    </location>
</feature>
<dbReference type="CDD" id="cd07890">
    <property type="entry name" value="CYTH-like_AC_IV-like"/>
    <property type="match status" value="1"/>
</dbReference>
<feature type="compositionally biased region" description="Polar residues" evidence="7">
    <location>
        <begin position="1098"/>
        <end position="1109"/>
    </location>
</feature>
<dbReference type="PROSITE" id="PS50002">
    <property type="entry name" value="SH3"/>
    <property type="match status" value="1"/>
</dbReference>
<protein>
    <submittedName>
        <fullName evidence="10">C-Jun-amino-terminal kinase-interacting protein 2</fullName>
    </submittedName>
</protein>
<feature type="region of interest" description="Disordered" evidence="7">
    <location>
        <begin position="1400"/>
        <end position="1465"/>
    </location>
</feature>
<feature type="compositionally biased region" description="Polar residues" evidence="7">
    <location>
        <begin position="957"/>
        <end position="975"/>
    </location>
</feature>
<comment type="subcellular location">
    <subcellularLocation>
        <location evidence="1">Cytoplasm</location>
    </subcellularLocation>
</comment>
<dbReference type="GO" id="GO:0005078">
    <property type="term" value="F:MAP-kinase scaffold activity"/>
    <property type="evidence" value="ECO:0007669"/>
    <property type="project" value="TreeGrafter"/>
</dbReference>
<feature type="compositionally biased region" description="Polar residues" evidence="7">
    <location>
        <begin position="571"/>
        <end position="582"/>
    </location>
</feature>
<dbReference type="Proteomes" id="UP000289886">
    <property type="component" value="Unassembled WGS sequence"/>
</dbReference>
<dbReference type="InterPro" id="IPR011993">
    <property type="entry name" value="PH-like_dom_sf"/>
</dbReference>
<feature type="compositionally biased region" description="Low complexity" evidence="7">
    <location>
        <begin position="1197"/>
        <end position="1206"/>
    </location>
</feature>
<name>A0A444U6D2_ACIRT</name>
<keyword evidence="4" id="KW-0963">Cytoplasm</keyword>
<dbReference type="Pfam" id="PF00640">
    <property type="entry name" value="PID"/>
    <property type="match status" value="1"/>
</dbReference>
<dbReference type="CDD" id="cd11942">
    <property type="entry name" value="SH3_JIP2"/>
    <property type="match status" value="1"/>
</dbReference>
<feature type="region of interest" description="Disordered" evidence="7">
    <location>
        <begin position="243"/>
        <end position="278"/>
    </location>
</feature>
<comment type="similarity">
    <text evidence="2">Belongs to the JIP scaffold family.</text>
</comment>
<evidence type="ECO:0000259" key="9">
    <source>
        <dbReference type="PROSITE" id="PS50002"/>
    </source>
</evidence>
<keyword evidence="10" id="KW-0808">Transferase</keyword>
<feature type="compositionally biased region" description="Polar residues" evidence="7">
    <location>
        <begin position="418"/>
        <end position="448"/>
    </location>
</feature>
<feature type="compositionally biased region" description="Polar residues" evidence="7">
    <location>
        <begin position="911"/>
        <end position="932"/>
    </location>
</feature>
<dbReference type="GO" id="GO:0007254">
    <property type="term" value="P:JNK cascade"/>
    <property type="evidence" value="ECO:0007669"/>
    <property type="project" value="TreeGrafter"/>
</dbReference>
<feature type="compositionally biased region" description="Polar residues" evidence="7">
    <location>
        <begin position="1556"/>
        <end position="1576"/>
    </location>
</feature>
<feature type="compositionally biased region" description="Basic and acidic residues" evidence="7">
    <location>
        <begin position="1578"/>
        <end position="1587"/>
    </location>
</feature>
<sequence>MPSNVEIKAKVHDVQQLIQNAKQLSISGGHIITQQDTFFKVLTGRLKLRNFLKVLADALGIMGAVKKEHLLYMVGQTRVHVDTVEGLGHFMEPECYLLCVPSFDQPGSLQRDAHMLDDRYLQHKSQFASQTSSPPRRSRQARPTKLFATASKDNGDKCNSISGVNKNKAKLNFYRFYRPAHDISLEEFDDEDLSEITDDCGIGLNYDSDPYEKDCLILEKNDLHHPVCSFQDDFQEFEMIDDNDDEEEEEEEEVDPEAPPSPSASPPASPLGTTQKSRPTTLNLQAPVSQDSLNNNGSFSPRKANWQEALRHSSSRGHLSPSHFCLEDSTHQNGQCAAAPSAGSQSKGTPTKHSGDTEQTQSPLRPLLYDFEGNKRETLEYGKKMSDPPMEDYNMNITSSPPSPLYSPFHDRRMSPKQYLSSTGSFGQHKMSTSSDTGVEPNTDSISPVTTIPVIDEVSQSSDTEVDHDLTTDCAKKWMCQYKQANDTYTVTSESVADPEVEYDLTLDGTSTCLSPTNPVVNDAGTPISDDELDKVFDIDYMGTQSKDCVSKEPECSSYVEFPPIEPTSFCISSSPASQSNAELDRPHSTSDANVHSHPPSSSNETASPSSDPGIEADLRSKGRYMPSGNHTDDLSSPGSDSDIEGEIEAAFACGDHLVSNMISSISETELDLTSESSSGRSSHLTNSIEEASSPASDQELETELEAESGIIGIKASLLLGQSDSYEVTSPMLEMEVKPQLDDDQALMGLQNVDGLTYEHIADPDETLPPTDHGEDHLMRQLDCLILEKNDLHHPVCSFQDDFQEFEMIDDNDDEEEEEEEEVDPEAPPSPSASPPASPLGTTQKSRPTTLNLQAPVSQDSLNNNGSFSPRKANWQEALRHSSSRGHLSPSHFCLEDSTHQNGQCAAAPSAGSQSKGTPTKHSGDTEQTQSPLRPLLYDFEGNKRETLEYGSFGQHKMSTSSDTGVEPNTDSISPVTTIPVIDEVSQSSDTEVDHDLTTDCAKKWMCQYKQANDTYTVTSESVADPEVEYDLTLDGTSTCLSPTNPVVNDAGTPISDDELDKVFDIDYMGTQSKDCVSKEPECSSYVEFPPIEPTSFCISSSPASQSNAELDRPHSTSDANVHSHPPSSSNETASPSSDPGIEADLRSKGRYMPSGNHTDDLSSPGSDSDIEGEIEAAFACGDHLVSNMISSISETELDLTSESSSGRSSHLTNSIEEASSPASDQELETELEAESGIIGIKASLLLGQSDSYEVTSPMLEMEVKPQLDDDQALMGLQNVDGLTYEHIADPDETLPPTDCSEDHLMRQLVLKIEPDHSLESFKRSFYLPIGPKLMPDMDNEEGNSEYDSESDSEADLSEDADSPWLLSNLVNKMISEGSYPISCPEECFKRSGSISDTISPMSDLETDAFNEPLDSQDHQLSSSSDVWTKNSKEGLLDTETNKESFSNKEPDGSEGCNTSDSRSKAKDTMINSEFKLDSAGTIEISGLCLYMSNPTHDTITPVFVDRYNSAVSAHNMKSQGMHASDTDKAYMHIKDSSVSATVAKSTKNLKEDTMEPNNDLSMNSNGSVSPSASEQLDTDKDEGREDTSVFDRIKEVKNSLTLDIPIAQTNRCFNLTYSTDKEEESFLESIRKSPYHDHCLDNSPSVDDNLDELPPINVLAPKQRDESLAYDSIKYTLVVDENTTLELVSLKRCTSILSDDSEISTICDNCDLEGDNEFDDDVNGPEVLSSSEDSSPEADVQFSKKFLNVFVNSTSRSSSTESFGLFSCTINGEEREQTHRAVFRFVPRHEDELELDVDDPLFVEVEEDDYWYRGYNMRTGERGIFPAYYAHAVVSQAKEFIGMKRNTGWVERYNVQFLGSVEVPYHQGNGILCAAMQKIATTRKQTVHLRPPSTCDLEISLQGVKLVMSLDEYGGDNEFDRCSHFFQMKNISYCGCHPKNSCYFGFITKHPVLNRFACHVFVSQESMRCVADSVGRAFHEYYQEHLEYACPTEDIYLE</sequence>
<feature type="region of interest" description="Disordered" evidence="7">
    <location>
        <begin position="955"/>
        <end position="975"/>
    </location>
</feature>
<evidence type="ECO:0000256" key="3">
    <source>
        <dbReference type="ARBA" id="ARBA00022443"/>
    </source>
</evidence>
<dbReference type="FunFam" id="2.30.29.30:FF:000108">
    <property type="entry name" value="C-Jun-amino-terminal kinase-interacting protein 1 isoform X2"/>
    <property type="match status" value="1"/>
</dbReference>
<feature type="compositionally biased region" description="Basic and acidic residues" evidence="7">
    <location>
        <begin position="1431"/>
        <end position="1452"/>
    </location>
</feature>
<dbReference type="InterPro" id="IPR047178">
    <property type="entry name" value="JIP1_scaffold"/>
</dbReference>
<dbReference type="SMART" id="SM00326">
    <property type="entry name" value="SH3"/>
    <property type="match status" value="1"/>
</dbReference>
<dbReference type="InterPro" id="IPR008173">
    <property type="entry name" value="Adenylyl_cyclase_CyaB"/>
</dbReference>
<reference evidence="10 11" key="1">
    <citation type="submission" date="2019-01" db="EMBL/GenBank/DDBJ databases">
        <title>Draft Genome and Complete Hox-Cluster Characterization of the Sterlet Sturgeon (Acipenser ruthenus).</title>
        <authorList>
            <person name="Wei Q."/>
        </authorList>
    </citation>
    <scope>NUCLEOTIDE SEQUENCE [LARGE SCALE GENOMIC DNA]</scope>
    <source>
        <strain evidence="10">WHYD16114868_AA</strain>
        <tissue evidence="10">Blood</tissue>
    </source>
</reference>
<evidence type="ECO:0000256" key="4">
    <source>
        <dbReference type="ARBA" id="ARBA00022490"/>
    </source>
</evidence>
<dbReference type="Gene3D" id="2.30.29.30">
    <property type="entry name" value="Pleckstrin-homology domain (PH domain)/Phosphotyrosine-binding domain (PTB)"/>
    <property type="match status" value="1"/>
</dbReference>
<feature type="compositionally biased region" description="Acidic residues" evidence="7">
    <location>
        <begin position="1338"/>
        <end position="1360"/>
    </location>
</feature>
<proteinExistence type="inferred from homology"/>
<feature type="compositionally biased region" description="Low complexity" evidence="7">
    <location>
        <begin position="599"/>
        <end position="613"/>
    </location>
</feature>
<accession>A0A444U6D2</accession>
<evidence type="ECO:0000256" key="5">
    <source>
        <dbReference type="ARBA" id="ARBA00022553"/>
    </source>
</evidence>
<dbReference type="FunFam" id="2.30.30.40:FF:000032">
    <property type="entry name" value="Putative C-Jun-amino-terminal kinase-interacting protein 2"/>
    <property type="match status" value="1"/>
</dbReference>
<feature type="region of interest" description="Disordered" evidence="7">
    <location>
        <begin position="1197"/>
        <end position="1232"/>
    </location>
</feature>
<feature type="compositionally biased region" description="Acidic residues" evidence="7">
    <location>
        <begin position="812"/>
        <end position="825"/>
    </location>
</feature>
<keyword evidence="11" id="KW-1185">Reference proteome</keyword>
<dbReference type="Gene3D" id="2.30.30.40">
    <property type="entry name" value="SH3 Domains"/>
    <property type="match status" value="1"/>
</dbReference>
<dbReference type="GO" id="GO:0005737">
    <property type="term" value="C:cytoplasm"/>
    <property type="evidence" value="ECO:0007669"/>
    <property type="project" value="UniProtKB-SubCell"/>
</dbReference>
<dbReference type="GO" id="GO:0008432">
    <property type="term" value="F:JUN kinase binding"/>
    <property type="evidence" value="ECO:0007669"/>
    <property type="project" value="TreeGrafter"/>
</dbReference>
<feature type="compositionally biased region" description="Pro residues" evidence="7">
    <location>
        <begin position="826"/>
        <end position="838"/>
    </location>
</feature>
<feature type="region of interest" description="Disordered" evidence="7">
    <location>
        <begin position="903"/>
        <end position="933"/>
    </location>
</feature>
<keyword evidence="5" id="KW-0597">Phosphoprotein</keyword>
<dbReference type="PANTHER" id="PTHR47437:SF2">
    <property type="entry name" value="C-JUN-AMINO-TERMINAL KINASE-INTERACTING PROTEIN 2"/>
    <property type="match status" value="1"/>
</dbReference>
<dbReference type="InterPro" id="IPR036028">
    <property type="entry name" value="SH3-like_dom_sf"/>
</dbReference>
<dbReference type="PANTHER" id="PTHR47437">
    <property type="entry name" value="JNK-INTERACTING PROTEIN 1-LIKE PROTEIN"/>
    <property type="match status" value="1"/>
</dbReference>
<dbReference type="CDD" id="cd01212">
    <property type="entry name" value="PTB_JIP"/>
    <property type="match status" value="1"/>
</dbReference>
<organism evidence="10 11">
    <name type="scientific">Acipenser ruthenus</name>
    <name type="common">Sterlet sturgeon</name>
    <dbReference type="NCBI Taxonomy" id="7906"/>
    <lineage>
        <taxon>Eukaryota</taxon>
        <taxon>Metazoa</taxon>
        <taxon>Chordata</taxon>
        <taxon>Craniata</taxon>
        <taxon>Vertebrata</taxon>
        <taxon>Euteleostomi</taxon>
        <taxon>Actinopterygii</taxon>
        <taxon>Chondrostei</taxon>
        <taxon>Acipenseriformes</taxon>
        <taxon>Acipenseridae</taxon>
        <taxon>Acipenser</taxon>
    </lineage>
</organism>
<feature type="region of interest" description="Disordered" evidence="7">
    <location>
        <begin position="1542"/>
        <end position="1587"/>
    </location>
</feature>
<feature type="compositionally biased region" description="Basic and acidic residues" evidence="7">
    <location>
        <begin position="372"/>
        <end position="386"/>
    </location>
</feature>
<feature type="compositionally biased region" description="Polar residues" evidence="7">
    <location>
        <begin position="342"/>
        <end position="363"/>
    </location>
</feature>
<feature type="compositionally biased region" description="Pro residues" evidence="7">
    <location>
        <begin position="257"/>
        <end position="269"/>
    </location>
</feature>
<dbReference type="InterPro" id="IPR033469">
    <property type="entry name" value="CYTH-like_dom_sf"/>
</dbReference>
<gene>
    <name evidence="10" type="ORF">EOD39_1887</name>
</gene>
<feature type="region of interest" description="Disordered" evidence="7">
    <location>
        <begin position="307"/>
        <end position="448"/>
    </location>
</feature>
<dbReference type="SUPFAM" id="SSF50729">
    <property type="entry name" value="PH domain-like"/>
    <property type="match status" value="1"/>
</dbReference>
<comment type="caution">
    <text evidence="10">The sequence shown here is derived from an EMBL/GenBank/DDBJ whole genome shotgun (WGS) entry which is preliminary data.</text>
</comment>
<feature type="compositionally biased region" description="Polar residues" evidence="7">
    <location>
        <begin position="680"/>
        <end position="697"/>
    </location>
</feature>
<evidence type="ECO:0000256" key="2">
    <source>
        <dbReference type="ARBA" id="ARBA00009866"/>
    </source>
</evidence>
<dbReference type="InterPro" id="IPR035637">
    <property type="entry name" value="JIP2_SH3"/>
</dbReference>
<keyword evidence="10" id="KW-0418">Kinase</keyword>
<evidence type="ECO:0000313" key="11">
    <source>
        <dbReference type="Proteomes" id="UP000289886"/>
    </source>
</evidence>
<feature type="region of interest" description="Disordered" evidence="7">
    <location>
        <begin position="1333"/>
        <end position="1360"/>
    </location>
</feature>
<feature type="domain" description="PID" evidence="8">
    <location>
        <begin position="1854"/>
        <end position="1988"/>
    </location>
</feature>
<dbReference type="EMBL" id="SCEB01215215">
    <property type="protein sequence ID" value="RXM30708.1"/>
    <property type="molecule type" value="Genomic_DNA"/>
</dbReference>
<feature type="region of interest" description="Disordered" evidence="7">
    <location>
        <begin position="812"/>
        <end position="847"/>
    </location>
</feature>
<dbReference type="InterPro" id="IPR001452">
    <property type="entry name" value="SH3_domain"/>
</dbReference>
<dbReference type="InterPro" id="IPR006020">
    <property type="entry name" value="PTB/PI_dom"/>
</dbReference>
<feature type="compositionally biased region" description="Acidic residues" evidence="7">
    <location>
        <begin position="243"/>
        <end position="256"/>
    </location>
</feature>
<evidence type="ECO:0000256" key="7">
    <source>
        <dbReference type="SAM" id="MobiDB-lite"/>
    </source>
</evidence>
<dbReference type="SMART" id="SM00462">
    <property type="entry name" value="PTB"/>
    <property type="match status" value="1"/>
</dbReference>
<dbReference type="SUPFAM" id="SSF55154">
    <property type="entry name" value="CYTH-like phosphatases"/>
    <property type="match status" value="1"/>
</dbReference>
<feature type="compositionally biased region" description="Polar residues" evidence="7">
    <location>
        <begin position="1207"/>
        <end position="1224"/>
    </location>
</feature>
<feature type="region of interest" description="Disordered" evidence="7">
    <location>
        <begin position="1098"/>
        <end position="1170"/>
    </location>
</feature>
<feature type="region of interest" description="Disordered" evidence="7">
    <location>
        <begin position="670"/>
        <end position="705"/>
    </location>
</feature>